<keyword evidence="1" id="KW-0378">Hydrolase</keyword>
<evidence type="ECO:0000313" key="1">
    <source>
        <dbReference type="EMBL" id="PKQ73205.1"/>
    </source>
</evidence>
<organism evidence="1 2">
    <name type="scientific">Aeromonas sobria</name>
    <dbReference type="NCBI Taxonomy" id="646"/>
    <lineage>
        <taxon>Bacteria</taxon>
        <taxon>Pseudomonadati</taxon>
        <taxon>Pseudomonadota</taxon>
        <taxon>Gammaproteobacteria</taxon>
        <taxon>Aeromonadales</taxon>
        <taxon>Aeromonadaceae</taxon>
        <taxon>Aeromonas</taxon>
    </lineage>
</organism>
<dbReference type="RefSeq" id="WP_101320243.1">
    <property type="nucleotide sequence ID" value="NZ_CAWNSS010000065.1"/>
</dbReference>
<dbReference type="Pfam" id="PF14091">
    <property type="entry name" value="DUF4269"/>
    <property type="match status" value="1"/>
</dbReference>
<dbReference type="InterPro" id="IPR025365">
    <property type="entry name" value="DUF4269"/>
</dbReference>
<accession>A0A2N3IPN2</accession>
<name>A0A2N3IPN2_AERSO</name>
<reference evidence="1 2" key="1">
    <citation type="journal article" date="2017" name="Front. Microbiol.">
        <title>Strong Genomic and Phenotypic Heterogeneity in the Aeromonas sobria Species Complex.</title>
        <authorList>
            <person name="Gauthier J."/>
            <person name="Vincent A.T."/>
            <person name="Charette S.J."/>
            <person name="Derome N."/>
        </authorList>
    </citation>
    <scope>NUCLEOTIDE SEQUENCE [LARGE SCALE GENOMIC DNA]</scope>
    <source>
        <strain evidence="1 2">JF2635</strain>
    </source>
</reference>
<gene>
    <name evidence="1" type="ORF">AOX56_21685</name>
</gene>
<dbReference type="EMBL" id="LJZX01000065">
    <property type="protein sequence ID" value="PKQ73205.1"/>
    <property type="molecule type" value="Genomic_DNA"/>
</dbReference>
<dbReference type="Proteomes" id="UP000233526">
    <property type="component" value="Unassembled WGS sequence"/>
</dbReference>
<proteinExistence type="predicted"/>
<dbReference type="AlphaFoldDB" id="A0A2N3IPN2"/>
<sequence length="277" mass="29727">MLTDLCQLGTDETAAPAAVFPSASPTASPNWRRLDYLAHGNPRQRAAHALLTSGLWDELALHCSDLALVSTLAIGLDRPGSDLDILCQHPDPAAFAASLAALPNATLLNAELLNKERWQTSDQGDNVWLLERTFPGCDKRAADQDGACWPVELYVTPTPIETLNGWRHLTLMAALLMRFGDAFYQEVLRLRLEQGLKGEAAMCTLLGLAGDPYAALLTLEGRNLAELSLQPPSNNDGHWSTDAAAMTPAAQLSHLVVSTISATPVCPVSTESPNPTL</sequence>
<dbReference type="GO" id="GO:0016787">
    <property type="term" value="F:hydrolase activity"/>
    <property type="evidence" value="ECO:0007669"/>
    <property type="project" value="UniProtKB-KW"/>
</dbReference>
<comment type="caution">
    <text evidence="1">The sequence shown here is derived from an EMBL/GenBank/DDBJ whole genome shotgun (WGS) entry which is preliminary data.</text>
</comment>
<protein>
    <submittedName>
        <fullName evidence="1">Diadenosine tetraphosphate hydrolase</fullName>
    </submittedName>
</protein>
<evidence type="ECO:0000313" key="2">
    <source>
        <dbReference type="Proteomes" id="UP000233526"/>
    </source>
</evidence>